<evidence type="ECO:0000313" key="8">
    <source>
        <dbReference type="EMBL" id="SHG27580.1"/>
    </source>
</evidence>
<dbReference type="Gene3D" id="1.10.287.470">
    <property type="entry name" value="Helix hairpin bin"/>
    <property type="match status" value="1"/>
</dbReference>
<dbReference type="InterPro" id="IPR006143">
    <property type="entry name" value="RND_pump_MFP"/>
</dbReference>
<name>A0A1M5II57_9HYPH</name>
<protein>
    <submittedName>
        <fullName evidence="8">Membrane fusion protein, multidrug efflux system</fullName>
    </submittedName>
</protein>
<accession>A0A1M5II57</accession>
<evidence type="ECO:0000256" key="2">
    <source>
        <dbReference type="ARBA" id="ARBA00009477"/>
    </source>
</evidence>
<dbReference type="NCBIfam" id="TIGR01730">
    <property type="entry name" value="RND_mfp"/>
    <property type="match status" value="1"/>
</dbReference>
<keyword evidence="9" id="KW-1185">Reference proteome</keyword>
<sequence length="441" mass="44362">MRKAAVLAVGVAAIVAAGALGLGYWRQQPPFLFGTARAASATDGTTSPATEAKGGAPAGGKGGRHGGGAVSVTVATAVAGDLPVRRSTIGWIASTASTTVTTQQQGIVTRLLAANGQEVKTGDVLAELDDRAAQATLDRDTAAMTRDEASVTSTKADLTRAQDLFGRKFDSQQQLDQATASAASAQAVVTLDAANIAADKVVLDEMRIKAPHDGRLGAFAITVGSLIQPGNAIVTLTDIDNIEALFAVSDADVDLLRQSLTKGPVSVQVSAADPGAAPSNGTAQAAKPDAVATAGNSVSAGQVDFIDSTIVQGSGTMSARAAVSNKDRVFWPGQAVKVDIDLGTNRGIVIVPTVALQQGQGGSNVFVVKPDKTIDVRPVTVAGIVGDKAGISAGLSAGDQVVTEGQLSLAEGMTVNVRDGKAAKPGDHASKSRPTVVGDAS</sequence>
<feature type="domain" description="Multidrug resistance protein MdtA-like beta-barrel" evidence="6">
    <location>
        <begin position="246"/>
        <end position="344"/>
    </location>
</feature>
<dbReference type="AlphaFoldDB" id="A0A1M5II57"/>
<dbReference type="PANTHER" id="PTHR30469:SF36">
    <property type="entry name" value="BLL3903 PROTEIN"/>
    <property type="match status" value="1"/>
</dbReference>
<dbReference type="Gene3D" id="2.40.420.20">
    <property type="match status" value="1"/>
</dbReference>
<evidence type="ECO:0000256" key="4">
    <source>
        <dbReference type="SAM" id="MobiDB-lite"/>
    </source>
</evidence>
<feature type="region of interest" description="Disordered" evidence="4">
    <location>
        <begin position="42"/>
        <end position="67"/>
    </location>
</feature>
<dbReference type="GO" id="GO:0015562">
    <property type="term" value="F:efflux transmembrane transporter activity"/>
    <property type="evidence" value="ECO:0007669"/>
    <property type="project" value="TreeGrafter"/>
</dbReference>
<dbReference type="InterPro" id="IPR058627">
    <property type="entry name" value="MdtA-like_C"/>
</dbReference>
<feature type="compositionally biased region" description="Gly residues" evidence="4">
    <location>
        <begin position="56"/>
        <end position="67"/>
    </location>
</feature>
<dbReference type="Gene3D" id="2.40.50.100">
    <property type="match status" value="1"/>
</dbReference>
<dbReference type="GO" id="GO:1990281">
    <property type="term" value="C:efflux pump complex"/>
    <property type="evidence" value="ECO:0007669"/>
    <property type="project" value="TreeGrafter"/>
</dbReference>
<evidence type="ECO:0000259" key="7">
    <source>
        <dbReference type="Pfam" id="PF25967"/>
    </source>
</evidence>
<proteinExistence type="inferred from homology"/>
<feature type="domain" description="Multidrug resistance protein MdtA-like barrel-sandwich hybrid" evidence="5">
    <location>
        <begin position="98"/>
        <end position="235"/>
    </location>
</feature>
<dbReference type="SUPFAM" id="SSF111369">
    <property type="entry name" value="HlyD-like secretion proteins"/>
    <property type="match status" value="1"/>
</dbReference>
<feature type="domain" description="Multidrug resistance protein MdtA-like C-terminal permuted SH3" evidence="7">
    <location>
        <begin position="349"/>
        <end position="405"/>
    </location>
</feature>
<dbReference type="OrthoDB" id="9783047at2"/>
<feature type="region of interest" description="Disordered" evidence="4">
    <location>
        <begin position="419"/>
        <end position="441"/>
    </location>
</feature>
<dbReference type="InterPro" id="IPR058626">
    <property type="entry name" value="MdtA-like_b-barrel"/>
</dbReference>
<dbReference type="RefSeq" id="WP_073056120.1">
    <property type="nucleotide sequence ID" value="NZ_FQUP01000004.1"/>
</dbReference>
<dbReference type="EMBL" id="FQUP01000004">
    <property type="protein sequence ID" value="SHG27580.1"/>
    <property type="molecule type" value="Genomic_DNA"/>
</dbReference>
<comment type="similarity">
    <text evidence="2">Belongs to the membrane fusion protein (MFP) (TC 8.A.1) family.</text>
</comment>
<dbReference type="STRING" id="1122133.SAMN02745157_3886"/>
<organism evidence="8 9">
    <name type="scientific">Kaistia soli DSM 19436</name>
    <dbReference type="NCBI Taxonomy" id="1122133"/>
    <lineage>
        <taxon>Bacteria</taxon>
        <taxon>Pseudomonadati</taxon>
        <taxon>Pseudomonadota</taxon>
        <taxon>Alphaproteobacteria</taxon>
        <taxon>Hyphomicrobiales</taxon>
        <taxon>Kaistiaceae</taxon>
        <taxon>Kaistia</taxon>
    </lineage>
</organism>
<dbReference type="Pfam" id="PF25967">
    <property type="entry name" value="RND-MFP_C"/>
    <property type="match status" value="1"/>
</dbReference>
<evidence type="ECO:0000313" key="9">
    <source>
        <dbReference type="Proteomes" id="UP000184485"/>
    </source>
</evidence>
<dbReference type="PANTHER" id="PTHR30469">
    <property type="entry name" value="MULTIDRUG RESISTANCE PROTEIN MDTA"/>
    <property type="match status" value="1"/>
</dbReference>
<dbReference type="Pfam" id="PF25917">
    <property type="entry name" value="BSH_RND"/>
    <property type="match status" value="1"/>
</dbReference>
<dbReference type="Pfam" id="PF25944">
    <property type="entry name" value="Beta-barrel_RND"/>
    <property type="match status" value="1"/>
</dbReference>
<dbReference type="InterPro" id="IPR058625">
    <property type="entry name" value="MdtA-like_BSH"/>
</dbReference>
<evidence type="ECO:0000259" key="6">
    <source>
        <dbReference type="Pfam" id="PF25944"/>
    </source>
</evidence>
<evidence type="ECO:0000256" key="3">
    <source>
        <dbReference type="ARBA" id="ARBA00022448"/>
    </source>
</evidence>
<feature type="compositionally biased region" description="Basic and acidic residues" evidence="4">
    <location>
        <begin position="419"/>
        <end position="430"/>
    </location>
</feature>
<gene>
    <name evidence="8" type="ORF">SAMN02745157_3886</name>
</gene>
<keyword evidence="3" id="KW-0813">Transport</keyword>
<reference evidence="8 9" key="1">
    <citation type="submission" date="2016-11" db="EMBL/GenBank/DDBJ databases">
        <authorList>
            <person name="Jaros S."/>
            <person name="Januszkiewicz K."/>
            <person name="Wedrychowicz H."/>
        </authorList>
    </citation>
    <scope>NUCLEOTIDE SEQUENCE [LARGE SCALE GENOMIC DNA]</scope>
    <source>
        <strain evidence="8 9">DSM 19436</strain>
    </source>
</reference>
<dbReference type="Gene3D" id="2.40.30.170">
    <property type="match status" value="1"/>
</dbReference>
<dbReference type="Proteomes" id="UP000184485">
    <property type="component" value="Unassembled WGS sequence"/>
</dbReference>
<evidence type="ECO:0000256" key="1">
    <source>
        <dbReference type="ARBA" id="ARBA00004236"/>
    </source>
</evidence>
<comment type="subcellular location">
    <subcellularLocation>
        <location evidence="1">Cell membrane</location>
    </subcellularLocation>
</comment>
<evidence type="ECO:0000259" key="5">
    <source>
        <dbReference type="Pfam" id="PF25917"/>
    </source>
</evidence>